<dbReference type="RefSeq" id="WP_083198057.1">
    <property type="nucleotide sequence ID" value="NZ_CM004502.1"/>
</dbReference>
<dbReference type="AlphaFoldDB" id="A0A1C7PCK9"/>
<comment type="similarity">
    <text evidence="1 3">Belongs to the bacterial histone-like protein family.</text>
</comment>
<evidence type="ECO:0000313" key="4">
    <source>
        <dbReference type="EMBL" id="OBZ97474.1"/>
    </source>
</evidence>
<proteinExistence type="inferred from homology"/>
<dbReference type="Gene3D" id="4.10.520.10">
    <property type="entry name" value="IHF-like DNA-binding proteins"/>
    <property type="match status" value="1"/>
</dbReference>
<dbReference type="PATRIC" id="fig|1612624.7.peg.27"/>
<dbReference type="OrthoDB" id="9804203at2"/>
<dbReference type="CDD" id="cd13836">
    <property type="entry name" value="IHF_B"/>
    <property type="match status" value="1"/>
</dbReference>
<evidence type="ECO:0000256" key="3">
    <source>
        <dbReference type="RuleBase" id="RU003939"/>
    </source>
</evidence>
<accession>A0A1C7PCK9</accession>
<gene>
    <name evidence="4" type="ORF">ADU59_00135</name>
</gene>
<dbReference type="Proteomes" id="UP000093111">
    <property type="component" value="Plasmid pF5.1a"/>
</dbReference>
<protein>
    <submittedName>
        <fullName evidence="4">Integration host factor subunit beta</fullName>
    </submittedName>
</protein>
<keyword evidence="4" id="KW-0614">Plasmid</keyword>
<dbReference type="SUPFAM" id="SSF47729">
    <property type="entry name" value="IHF-like DNA-binding proteins"/>
    <property type="match status" value="1"/>
</dbReference>
<organism evidence="4 5">
    <name type="scientific">Pararhizobium polonicum</name>
    <dbReference type="NCBI Taxonomy" id="1612624"/>
    <lineage>
        <taxon>Bacteria</taxon>
        <taxon>Pseudomonadati</taxon>
        <taxon>Pseudomonadota</taxon>
        <taxon>Alphaproteobacteria</taxon>
        <taxon>Hyphomicrobiales</taxon>
        <taxon>Rhizobiaceae</taxon>
        <taxon>Rhizobium/Agrobacterium group</taxon>
        <taxon>Pararhizobium</taxon>
    </lineage>
</organism>
<dbReference type="PROSITE" id="PS00045">
    <property type="entry name" value="HISTONE_LIKE"/>
    <property type="match status" value="1"/>
</dbReference>
<dbReference type="GO" id="GO:0005829">
    <property type="term" value="C:cytosol"/>
    <property type="evidence" value="ECO:0007669"/>
    <property type="project" value="TreeGrafter"/>
</dbReference>
<dbReference type="Pfam" id="PF00216">
    <property type="entry name" value="Bac_DNA_binding"/>
    <property type="match status" value="1"/>
</dbReference>
<dbReference type="NCBIfam" id="NF001222">
    <property type="entry name" value="PRK00199.1"/>
    <property type="match status" value="1"/>
</dbReference>
<dbReference type="InterPro" id="IPR000119">
    <property type="entry name" value="Hist_DNA-bd"/>
</dbReference>
<dbReference type="EMBL" id="LGLV01000001">
    <property type="protein sequence ID" value="OBZ97474.1"/>
    <property type="molecule type" value="Genomic_DNA"/>
</dbReference>
<dbReference type="GO" id="GO:0030527">
    <property type="term" value="F:structural constituent of chromatin"/>
    <property type="evidence" value="ECO:0007669"/>
    <property type="project" value="InterPro"/>
</dbReference>
<evidence type="ECO:0000256" key="1">
    <source>
        <dbReference type="ARBA" id="ARBA00010529"/>
    </source>
</evidence>
<dbReference type="PRINTS" id="PR01727">
    <property type="entry name" value="DNABINDINGHU"/>
</dbReference>
<sequence>MIRSELIHTVTLRNPHLYQQDVEKIVGTILDDIANALAEGDRVELRGFGVFSVRHRPSRSGRNPSNGTAVFVEEKWTPFFRASKEMQERLNPKK</sequence>
<dbReference type="PANTHER" id="PTHR33175">
    <property type="entry name" value="DNA-BINDING PROTEIN HU"/>
    <property type="match status" value="1"/>
</dbReference>
<keyword evidence="2" id="KW-0238">DNA-binding</keyword>
<name>A0A1C7PCK9_9HYPH</name>
<dbReference type="PANTHER" id="PTHR33175:SF5">
    <property type="entry name" value="INTEGRATION HOST FACTOR SUBUNIT BETA"/>
    <property type="match status" value="1"/>
</dbReference>
<dbReference type="GO" id="GO:0003677">
    <property type="term" value="F:DNA binding"/>
    <property type="evidence" value="ECO:0007669"/>
    <property type="project" value="UniProtKB-KW"/>
</dbReference>
<dbReference type="InterPro" id="IPR010992">
    <property type="entry name" value="IHF-like_DNA-bd_dom_sf"/>
</dbReference>
<reference evidence="4 5" key="1">
    <citation type="journal article" date="2016" name="Syst. Appl. Microbiol.">
        <title>Pararhizobium polonicum sp. nov. isolated from tumors on stone fruit rootstocks.</title>
        <authorList>
            <person name="Pulawska J."/>
            <person name="Kuzmanovic N."/>
            <person name="Willems A."/>
            <person name="Pothier J.F."/>
        </authorList>
    </citation>
    <scope>NUCLEOTIDE SEQUENCE [LARGE SCALE GENOMIC DNA]</scope>
    <source>
        <strain evidence="4 5">F5.1</strain>
        <plasmid evidence="4">pF5.1a</plasmid>
    </source>
</reference>
<keyword evidence="5" id="KW-1185">Reference proteome</keyword>
<evidence type="ECO:0000313" key="5">
    <source>
        <dbReference type="Proteomes" id="UP000093111"/>
    </source>
</evidence>
<dbReference type="SMART" id="SM00411">
    <property type="entry name" value="BHL"/>
    <property type="match status" value="1"/>
</dbReference>
<dbReference type="InterPro" id="IPR020816">
    <property type="entry name" value="Histone-like_DNA-bd_CS"/>
</dbReference>
<evidence type="ECO:0000256" key="2">
    <source>
        <dbReference type="ARBA" id="ARBA00023125"/>
    </source>
</evidence>
<comment type="caution">
    <text evidence="4">The sequence shown here is derived from an EMBL/GenBank/DDBJ whole genome shotgun (WGS) entry which is preliminary data.</text>
</comment>
<geneLocation type="plasmid" evidence="5">
    <name>pf5.1a</name>
</geneLocation>